<dbReference type="OrthoDB" id="5430299at2759"/>
<dbReference type="EMBL" id="LUFC02000613">
    <property type="protein sequence ID" value="KAF4495719.1"/>
    <property type="molecule type" value="Genomic_DNA"/>
</dbReference>
<organism evidence="1 2">
    <name type="scientific">Fusarium agapanthi</name>
    <dbReference type="NCBI Taxonomy" id="1803897"/>
    <lineage>
        <taxon>Eukaryota</taxon>
        <taxon>Fungi</taxon>
        <taxon>Dikarya</taxon>
        <taxon>Ascomycota</taxon>
        <taxon>Pezizomycotina</taxon>
        <taxon>Sordariomycetes</taxon>
        <taxon>Hypocreomycetidae</taxon>
        <taxon>Hypocreales</taxon>
        <taxon>Nectriaceae</taxon>
        <taxon>Fusarium</taxon>
        <taxon>Fusarium fujikuroi species complex</taxon>
    </lineage>
</organism>
<evidence type="ECO:0000313" key="1">
    <source>
        <dbReference type="EMBL" id="KAF4495719.1"/>
    </source>
</evidence>
<evidence type="ECO:0000313" key="2">
    <source>
        <dbReference type="Proteomes" id="UP000737391"/>
    </source>
</evidence>
<reference evidence="1" key="1">
    <citation type="submission" date="2020-01" db="EMBL/GenBank/DDBJ databases">
        <title>Identification and distribution of gene clusters putatively required for synthesis of sphingolipid metabolism inhibitors in phylogenetically diverse species of the filamentous fungus Fusarium.</title>
        <authorList>
            <person name="Kim H.-S."/>
            <person name="Busman M."/>
            <person name="Brown D.W."/>
            <person name="Divon H."/>
            <person name="Uhlig S."/>
            <person name="Proctor R.H."/>
        </authorList>
    </citation>
    <scope>NUCLEOTIDE SEQUENCE</scope>
    <source>
        <strain evidence="1">NRRL 31653</strain>
    </source>
</reference>
<proteinExistence type="predicted"/>
<comment type="caution">
    <text evidence="1">The sequence shown here is derived from an EMBL/GenBank/DDBJ whole genome shotgun (WGS) entry which is preliminary data.</text>
</comment>
<dbReference type="AlphaFoldDB" id="A0A9P5B5D8"/>
<name>A0A9P5B5D8_9HYPO</name>
<gene>
    <name evidence="1" type="ORF">FAGAP_8138</name>
</gene>
<accession>A0A9P5B5D8</accession>
<sequence>MVSQTNFLDSDKVKEVYHNIRIYDNSFIAIGKANSGGIFTGYAFTLIVDFLEPKHTDFGPDIVGNMILPMTIHVLLPTSLSRASSFRSFGTGSVPSLSISTTLSYSFSTSAGSQPDSPLLIESSYITRVNTPDSTMSDEDFQTLRGDRPINLHGRGRICYGPEAREIEQKKSDARCNGLRQFFVYQGRWSAASRDYE</sequence>
<dbReference type="Proteomes" id="UP000737391">
    <property type="component" value="Unassembled WGS sequence"/>
</dbReference>
<protein>
    <submittedName>
        <fullName evidence="1">Alcohol dehydrogenase</fullName>
    </submittedName>
</protein>
<keyword evidence="2" id="KW-1185">Reference proteome</keyword>